<evidence type="ECO:0000256" key="6">
    <source>
        <dbReference type="ARBA" id="ARBA00023125"/>
    </source>
</evidence>
<evidence type="ECO:0000259" key="11">
    <source>
        <dbReference type="PROSITE" id="PS51523"/>
    </source>
</evidence>
<evidence type="ECO:0000256" key="3">
    <source>
        <dbReference type="ARBA" id="ARBA00022771"/>
    </source>
</evidence>
<evidence type="ECO:0000256" key="10">
    <source>
        <dbReference type="SAM" id="MobiDB-lite"/>
    </source>
</evidence>
<dbReference type="PANTHER" id="PTHR31948:SF163">
    <property type="entry name" value="ZINC-FINGER HOMEODOMAIN PROTEIN 3"/>
    <property type="match status" value="1"/>
</dbReference>
<dbReference type="EMBL" id="JAGKQM010000002">
    <property type="protein sequence ID" value="KAH0939642.1"/>
    <property type="molecule type" value="Genomic_DNA"/>
</dbReference>
<evidence type="ECO:0000256" key="9">
    <source>
        <dbReference type="ARBA" id="ARBA00023242"/>
    </source>
</evidence>
<dbReference type="NCBIfam" id="TIGR01566">
    <property type="entry name" value="ZF_HD_prot_N"/>
    <property type="match status" value="1"/>
</dbReference>
<feature type="compositionally biased region" description="Basic residues" evidence="10">
    <location>
        <begin position="21"/>
        <end position="36"/>
    </location>
</feature>
<gene>
    <name evidence="12" type="ORF">HID58_007103</name>
</gene>
<dbReference type="InterPro" id="IPR009057">
    <property type="entry name" value="Homeodomain-like_sf"/>
</dbReference>
<dbReference type="NCBIfam" id="TIGR01565">
    <property type="entry name" value="homeo_ZF_HD"/>
    <property type="match status" value="1"/>
</dbReference>
<dbReference type="PROSITE" id="PS51523">
    <property type="entry name" value="ZF_HD_DIMER"/>
    <property type="match status" value="1"/>
</dbReference>
<keyword evidence="13" id="KW-1185">Reference proteome</keyword>
<keyword evidence="4" id="KW-0862">Zinc</keyword>
<feature type="compositionally biased region" description="Basic and acidic residues" evidence="10">
    <location>
        <begin position="1"/>
        <end position="11"/>
    </location>
</feature>
<keyword evidence="8" id="KW-0804">Transcription</keyword>
<proteinExistence type="predicted"/>
<dbReference type="SUPFAM" id="SSF46689">
    <property type="entry name" value="Homeodomain-like"/>
    <property type="match status" value="1"/>
</dbReference>
<comment type="caution">
    <text evidence="12">The sequence shown here is derived from an EMBL/GenBank/DDBJ whole genome shotgun (WGS) entry which is preliminary data.</text>
</comment>
<dbReference type="InterPro" id="IPR006456">
    <property type="entry name" value="ZF_HD_homeobox_Cys/His_dimer"/>
</dbReference>
<feature type="domain" description="ZF-HD dimerization-type" evidence="11">
    <location>
        <begin position="87"/>
        <end position="136"/>
    </location>
</feature>
<keyword evidence="6" id="KW-0238">DNA-binding</keyword>
<dbReference type="Proteomes" id="UP000824890">
    <property type="component" value="Unassembled WGS sequence"/>
</dbReference>
<dbReference type="Gene3D" id="3.40.50.360">
    <property type="match status" value="1"/>
</dbReference>
<dbReference type="Pfam" id="PF04770">
    <property type="entry name" value="ZF-HD_dimer"/>
    <property type="match status" value="1"/>
</dbReference>
<feature type="region of interest" description="Disordered" evidence="10">
    <location>
        <begin position="191"/>
        <end position="210"/>
    </location>
</feature>
<keyword evidence="7" id="KW-0371">Homeobox</keyword>
<dbReference type="SUPFAM" id="SSF52218">
    <property type="entry name" value="Flavoproteins"/>
    <property type="match status" value="1"/>
</dbReference>
<sequence>MEVASQEEHDMPIPINTTHGGHGHMIHRHHDHRHHNPANSTHPNPLMVLSNGNGFGQNHDDPDHHNVGYNIMISNNNNKEKHVVNKYKECLKNHAASTGGHAIDGCGEFMPSGEEGSIEALTCSACNCHRNFHRREIEGEDKTYFSPYHHNQPQRNPMFHHHHKMTKSPLPQQMIMPLGVATTTVSNTESEEDLPFQQPPPPYNHGGHNQKKRFRTKFTQEQKEKMLSFAERIGWKMQRQEESVVQKFCQEIGVRRRVLKVWIHNNKHNLSKKSNNNNVEISAGNNDINKALAGNLAPSVVECNRYHSMCKHLEKLAQEIRKGAASVDGVDPKLWQVLETLQEDLLSKLSAAPKSDAPLITPSDLAEADEFVFGFPTRFSMMAAQF</sequence>
<accession>A0ABQ8ED91</accession>
<dbReference type="InterPro" id="IPR006455">
    <property type="entry name" value="Homeodomain_ZF_HD"/>
</dbReference>
<keyword evidence="9" id="KW-0539">Nucleus</keyword>
<keyword evidence="3" id="KW-0863">Zinc-finger</keyword>
<evidence type="ECO:0000256" key="4">
    <source>
        <dbReference type="ARBA" id="ARBA00022833"/>
    </source>
</evidence>
<protein>
    <recommendedName>
        <fullName evidence="11">ZF-HD dimerization-type domain-containing protein</fullName>
    </recommendedName>
</protein>
<evidence type="ECO:0000313" key="12">
    <source>
        <dbReference type="EMBL" id="KAH0939642.1"/>
    </source>
</evidence>
<dbReference type="PANTHER" id="PTHR31948">
    <property type="entry name" value="ZINC-FINGER HOMEODOMAIN PROTEIN 2"/>
    <property type="match status" value="1"/>
</dbReference>
<dbReference type="InterPro" id="IPR029039">
    <property type="entry name" value="Flavoprotein-like_sf"/>
</dbReference>
<keyword evidence="5" id="KW-0805">Transcription regulation</keyword>
<evidence type="ECO:0000256" key="1">
    <source>
        <dbReference type="ARBA" id="ARBA00004123"/>
    </source>
</evidence>
<evidence type="ECO:0000256" key="2">
    <source>
        <dbReference type="ARBA" id="ARBA00022723"/>
    </source>
</evidence>
<evidence type="ECO:0000256" key="7">
    <source>
        <dbReference type="ARBA" id="ARBA00023155"/>
    </source>
</evidence>
<comment type="subcellular location">
    <subcellularLocation>
        <location evidence="1">Nucleus</location>
    </subcellularLocation>
</comment>
<evidence type="ECO:0000256" key="5">
    <source>
        <dbReference type="ARBA" id="ARBA00023015"/>
    </source>
</evidence>
<name>A0ABQ8ED91_BRANA</name>
<feature type="region of interest" description="Disordered" evidence="10">
    <location>
        <begin position="1"/>
        <end position="44"/>
    </location>
</feature>
<reference evidence="12 13" key="1">
    <citation type="submission" date="2021-05" db="EMBL/GenBank/DDBJ databases">
        <title>Genome Assembly of Synthetic Allotetraploid Brassica napus Reveals Homoeologous Exchanges between Subgenomes.</title>
        <authorList>
            <person name="Davis J.T."/>
        </authorList>
    </citation>
    <scope>NUCLEOTIDE SEQUENCE [LARGE SCALE GENOMIC DNA]</scope>
    <source>
        <strain evidence="13">cv. Da-Ae</strain>
        <tissue evidence="12">Seedling</tissue>
    </source>
</reference>
<keyword evidence="2" id="KW-0479">Metal-binding</keyword>
<dbReference type="Gene3D" id="1.10.10.60">
    <property type="entry name" value="Homeodomain-like"/>
    <property type="match status" value="1"/>
</dbReference>
<organism evidence="12 13">
    <name type="scientific">Brassica napus</name>
    <name type="common">Rape</name>
    <dbReference type="NCBI Taxonomy" id="3708"/>
    <lineage>
        <taxon>Eukaryota</taxon>
        <taxon>Viridiplantae</taxon>
        <taxon>Streptophyta</taxon>
        <taxon>Embryophyta</taxon>
        <taxon>Tracheophyta</taxon>
        <taxon>Spermatophyta</taxon>
        <taxon>Magnoliopsida</taxon>
        <taxon>eudicotyledons</taxon>
        <taxon>Gunneridae</taxon>
        <taxon>Pentapetalae</taxon>
        <taxon>rosids</taxon>
        <taxon>malvids</taxon>
        <taxon>Brassicales</taxon>
        <taxon>Brassicaceae</taxon>
        <taxon>Brassiceae</taxon>
        <taxon>Brassica</taxon>
    </lineage>
</organism>
<evidence type="ECO:0000313" key="13">
    <source>
        <dbReference type="Proteomes" id="UP000824890"/>
    </source>
</evidence>
<evidence type="ECO:0000256" key="8">
    <source>
        <dbReference type="ARBA" id="ARBA00023163"/>
    </source>
</evidence>